<evidence type="ECO:0000313" key="4">
    <source>
        <dbReference type="Proteomes" id="UP000195141"/>
    </source>
</evidence>
<reference evidence="3" key="3">
    <citation type="submission" date="2024-03" db="EMBL/GenBank/DDBJ databases">
        <title>The Genome Sequence of Enterococcus sp. DIV0242b.</title>
        <authorList>
            <consortium name="The Broad Institute Genomics Platform"/>
            <consortium name="The Broad Institute Microbial Omics Core"/>
            <consortium name="The Broad Institute Genomic Center for Infectious Diseases"/>
            <person name="Earl A."/>
            <person name="Manson A."/>
            <person name="Gilmore M."/>
            <person name="Schwartman J."/>
            <person name="Shea T."/>
            <person name="Abouelleil A."/>
            <person name="Cao P."/>
            <person name="Chapman S."/>
            <person name="Cusick C."/>
            <person name="Young S."/>
            <person name="Neafsey D."/>
            <person name="Nusbaum C."/>
            <person name="Birren B."/>
        </authorList>
    </citation>
    <scope>NUCLEOTIDE SEQUENCE</scope>
    <source>
        <strain evidence="3">9E7_DIV0242</strain>
    </source>
</reference>
<dbReference type="InterPro" id="IPR027994">
    <property type="entry name" value="WxL_dom"/>
</dbReference>
<dbReference type="Pfam" id="PF13731">
    <property type="entry name" value="WxL"/>
    <property type="match status" value="1"/>
</dbReference>
<name>A0A242K851_9ENTE</name>
<dbReference type="Proteomes" id="UP000195141">
    <property type="component" value="Chromosome"/>
</dbReference>
<dbReference type="AlphaFoldDB" id="A0A242K851"/>
<sequence>MMKSSKVCVALFVMILSFIIRPVYGESTENTHVSVTDSGASSGSLRINRISYVGFGEKVLRKSADNYYAATDLVLELEDSRAAASPWQLNLKLSPFINEKKEKLQGISYHLGIGKVSAEKATIIGQEYSSDSNTEGEEFSKVLVSEGTEKGIFTYTIKASDIWLYLPPNQPQGTFHSEKTWLLVDSI</sequence>
<evidence type="ECO:0000313" key="3">
    <source>
        <dbReference type="EMBL" id="WYJ90742.1"/>
    </source>
</evidence>
<protein>
    <recommendedName>
        <fullName evidence="1">WxL domain-containing protein</fullName>
    </recommendedName>
</protein>
<reference evidence="3" key="2">
    <citation type="submission" date="2017-05" db="EMBL/GenBank/DDBJ databases">
        <authorList>
            <consortium name="The Broad Institute Genomics Platform"/>
            <consortium name="The Broad Institute Genomic Center for Infectious Diseases"/>
            <person name="Earl A."/>
            <person name="Manson A."/>
            <person name="Schwartman J."/>
            <person name="Gilmore M."/>
            <person name="Abouelleil A."/>
            <person name="Cao P."/>
            <person name="Chapman S."/>
            <person name="Cusick C."/>
            <person name="Shea T."/>
            <person name="Young S."/>
            <person name="Neafsey D."/>
            <person name="Nusbaum C."/>
            <person name="Birren B."/>
        </authorList>
    </citation>
    <scope>NUCLEOTIDE SEQUENCE</scope>
    <source>
        <strain evidence="3">9E7_DIV0242</strain>
    </source>
</reference>
<reference evidence="2" key="1">
    <citation type="submission" date="2017-05" db="EMBL/GenBank/DDBJ databases">
        <title>The Genome Sequence of Enterococcus sp. 9E7_DIV0242.</title>
        <authorList>
            <consortium name="The Broad Institute Genomics Platform"/>
            <consortium name="The Broad Institute Genomic Center for Infectious Diseases"/>
            <person name="Earl A."/>
            <person name="Manson A."/>
            <person name="Schwartman J."/>
            <person name="Gilmore M."/>
            <person name="Abouelleil A."/>
            <person name="Cao P."/>
            <person name="Chapman S."/>
            <person name="Cusick C."/>
            <person name="Shea T."/>
            <person name="Young S."/>
            <person name="Neafsey D."/>
            <person name="Nusbaum C."/>
            <person name="Birren B."/>
        </authorList>
    </citation>
    <scope>NUCLEOTIDE SEQUENCE [LARGE SCALE GENOMIC DNA]</scope>
    <source>
        <strain evidence="2">9E7_DIV0242</strain>
    </source>
</reference>
<organism evidence="2">
    <name type="scientific">Candidatus Enterococcus clewellii</name>
    <dbReference type="NCBI Taxonomy" id="1834193"/>
    <lineage>
        <taxon>Bacteria</taxon>
        <taxon>Bacillati</taxon>
        <taxon>Bacillota</taxon>
        <taxon>Bacilli</taxon>
        <taxon>Lactobacillales</taxon>
        <taxon>Enterococcaceae</taxon>
        <taxon>Enterococcus</taxon>
    </lineage>
</organism>
<dbReference type="EMBL" id="CP147247">
    <property type="protein sequence ID" value="WYJ90742.1"/>
    <property type="molecule type" value="Genomic_DNA"/>
</dbReference>
<accession>A0A242K851</accession>
<dbReference type="EMBL" id="NGMM01000002">
    <property type="protein sequence ID" value="OTP17136.1"/>
    <property type="molecule type" value="Genomic_DNA"/>
</dbReference>
<feature type="domain" description="WxL" evidence="1">
    <location>
        <begin position="37"/>
        <end position="185"/>
    </location>
</feature>
<evidence type="ECO:0000259" key="1">
    <source>
        <dbReference type="Pfam" id="PF13731"/>
    </source>
</evidence>
<gene>
    <name evidence="2" type="ORF">A5888_001274</name>
    <name evidence="3" type="ORF">A5888_002510</name>
</gene>
<proteinExistence type="predicted"/>
<keyword evidence="4" id="KW-1185">Reference proteome</keyword>
<evidence type="ECO:0000313" key="2">
    <source>
        <dbReference type="EMBL" id="OTP17136.1"/>
    </source>
</evidence>
<dbReference type="RefSeq" id="WP_086348399.1">
    <property type="nucleotide sequence ID" value="NZ_CP147247.1"/>
</dbReference>